<dbReference type="PANTHER" id="PTHR35910:SF6">
    <property type="entry name" value="2EXR DOMAIN-CONTAINING PROTEIN"/>
    <property type="match status" value="1"/>
</dbReference>
<sequence>MCSEFHLFTLLPPELRLLVWRYALPGPVLLLRTWNNAKSSYAIRNPVPSLLQVCQETRQWFIQGASKQSPYRYQFICQREGEAGGVYINWAIDEIYIERGYNIKDFELAQLQQLRCLRMLWGLRPCWVQSSLNDGIGFIRHFPNLQSLTIVVEFSPQGLSYKWTVRLEEVELRRIEKMILTDFKLEENRDQFWVPPELRVIGIYEDRKS</sequence>
<evidence type="ECO:0000313" key="2">
    <source>
        <dbReference type="EMBL" id="KAK3933702.1"/>
    </source>
</evidence>
<dbReference type="Pfam" id="PF20150">
    <property type="entry name" value="2EXR"/>
    <property type="match status" value="1"/>
</dbReference>
<reference evidence="3" key="1">
    <citation type="journal article" date="2023" name="Mol. Phylogenet. Evol.">
        <title>Genome-scale phylogeny and comparative genomics of the fungal order Sordariales.</title>
        <authorList>
            <person name="Hensen N."/>
            <person name="Bonometti L."/>
            <person name="Westerberg I."/>
            <person name="Brannstrom I.O."/>
            <person name="Guillou S."/>
            <person name="Cros-Aarteil S."/>
            <person name="Calhoun S."/>
            <person name="Haridas S."/>
            <person name="Kuo A."/>
            <person name="Mondo S."/>
            <person name="Pangilinan J."/>
            <person name="Riley R."/>
            <person name="LaButti K."/>
            <person name="Andreopoulos B."/>
            <person name="Lipzen A."/>
            <person name="Chen C."/>
            <person name="Yan M."/>
            <person name="Daum C."/>
            <person name="Ng V."/>
            <person name="Clum A."/>
            <person name="Steindorff A."/>
            <person name="Ohm R.A."/>
            <person name="Martin F."/>
            <person name="Silar P."/>
            <person name="Natvig D.O."/>
            <person name="Lalanne C."/>
            <person name="Gautier V."/>
            <person name="Ament-Velasquez S.L."/>
            <person name="Kruys A."/>
            <person name="Hutchinson M.I."/>
            <person name="Powell A.J."/>
            <person name="Barry K."/>
            <person name="Miller A.N."/>
            <person name="Grigoriev I.V."/>
            <person name="Debuchy R."/>
            <person name="Gladieux P."/>
            <person name="Hiltunen Thoren M."/>
            <person name="Johannesson H."/>
        </authorList>
    </citation>
    <scope>NUCLEOTIDE SEQUENCE [LARGE SCALE GENOMIC DNA]</scope>
    <source>
        <strain evidence="3">CBS 340.73</strain>
    </source>
</reference>
<dbReference type="PANTHER" id="PTHR35910">
    <property type="entry name" value="2EXR DOMAIN-CONTAINING PROTEIN"/>
    <property type="match status" value="1"/>
</dbReference>
<protein>
    <recommendedName>
        <fullName evidence="1">2EXR domain-containing protein</fullName>
    </recommendedName>
</protein>
<evidence type="ECO:0000313" key="3">
    <source>
        <dbReference type="Proteomes" id="UP001303473"/>
    </source>
</evidence>
<dbReference type="EMBL" id="MU854090">
    <property type="protein sequence ID" value="KAK3933702.1"/>
    <property type="molecule type" value="Genomic_DNA"/>
</dbReference>
<evidence type="ECO:0000259" key="1">
    <source>
        <dbReference type="Pfam" id="PF20150"/>
    </source>
</evidence>
<keyword evidence="3" id="KW-1185">Reference proteome</keyword>
<name>A0AAN6MXG9_9PEZI</name>
<gene>
    <name evidence="2" type="ORF">QBC46DRAFT_275264</name>
</gene>
<proteinExistence type="predicted"/>
<feature type="domain" description="2EXR" evidence="1">
    <location>
        <begin position="5"/>
        <end position="93"/>
    </location>
</feature>
<dbReference type="InterPro" id="IPR045518">
    <property type="entry name" value="2EXR"/>
</dbReference>
<dbReference type="AlphaFoldDB" id="A0AAN6MXG9"/>
<dbReference type="Proteomes" id="UP001303473">
    <property type="component" value="Unassembled WGS sequence"/>
</dbReference>
<organism evidence="2 3">
    <name type="scientific">Diplogelasinospora grovesii</name>
    <dbReference type="NCBI Taxonomy" id="303347"/>
    <lineage>
        <taxon>Eukaryota</taxon>
        <taxon>Fungi</taxon>
        <taxon>Dikarya</taxon>
        <taxon>Ascomycota</taxon>
        <taxon>Pezizomycotina</taxon>
        <taxon>Sordariomycetes</taxon>
        <taxon>Sordariomycetidae</taxon>
        <taxon>Sordariales</taxon>
        <taxon>Diplogelasinosporaceae</taxon>
        <taxon>Diplogelasinospora</taxon>
    </lineage>
</organism>
<accession>A0AAN6MXG9</accession>
<comment type="caution">
    <text evidence="2">The sequence shown here is derived from an EMBL/GenBank/DDBJ whole genome shotgun (WGS) entry which is preliminary data.</text>
</comment>